<dbReference type="Pfam" id="PF14881">
    <property type="entry name" value="Tubulin_3"/>
    <property type="match status" value="1"/>
</dbReference>
<name>A0A8C4Q6V4_EPTBU</name>
<dbReference type="Gene3D" id="3.40.50.1440">
    <property type="entry name" value="Tubulin/FtsZ, GTPase domain"/>
    <property type="match status" value="1"/>
</dbReference>
<comment type="similarity">
    <text evidence="3">Belongs to the misato family.</text>
</comment>
<dbReference type="InterPro" id="IPR036525">
    <property type="entry name" value="Tubulin/FtsZ_GTPase_sf"/>
</dbReference>
<reference evidence="10" key="2">
    <citation type="submission" date="2025-09" db="UniProtKB">
        <authorList>
            <consortium name="Ensembl"/>
        </authorList>
    </citation>
    <scope>IDENTIFICATION</scope>
</reference>
<evidence type="ECO:0000256" key="2">
    <source>
        <dbReference type="ARBA" id="ARBA00004496"/>
    </source>
</evidence>
<dbReference type="InterPro" id="IPR019605">
    <property type="entry name" value="Misato_II_tubulin-like"/>
</dbReference>
<dbReference type="SUPFAM" id="SSF52490">
    <property type="entry name" value="Tubulin nucleotide-binding domain-like"/>
    <property type="match status" value="1"/>
</dbReference>
<comment type="function">
    <text evidence="7">Involved in the regulation of mitochondrial distribution and morphology. Required for mitochondrial fusion and mitochondrial network formation.</text>
</comment>
<dbReference type="Proteomes" id="UP000694388">
    <property type="component" value="Unplaced"/>
</dbReference>
<evidence type="ECO:0000256" key="4">
    <source>
        <dbReference type="ARBA" id="ARBA00017321"/>
    </source>
</evidence>
<dbReference type="InterPro" id="IPR049942">
    <property type="entry name" value="DML1/Misato"/>
</dbReference>
<evidence type="ECO:0000256" key="6">
    <source>
        <dbReference type="ARBA" id="ARBA00023128"/>
    </source>
</evidence>
<accession>A0A8C4Q6V4</accession>
<keyword evidence="6" id="KW-0496">Mitochondrion</keyword>
<evidence type="ECO:0000313" key="10">
    <source>
        <dbReference type="Ensembl" id="ENSEBUP00000010665.1"/>
    </source>
</evidence>
<feature type="domain" description="DML1/Misato tubulin" evidence="9">
    <location>
        <begin position="150"/>
        <end position="337"/>
    </location>
</feature>
<evidence type="ECO:0000256" key="3">
    <source>
        <dbReference type="ARBA" id="ARBA00008507"/>
    </source>
</evidence>
<dbReference type="GeneTree" id="ENSGT00530000064067"/>
<dbReference type="PANTHER" id="PTHR13391">
    <property type="entry name" value="MITOCHONDRIAL DISTRIBUTION REGULATOR MISATO"/>
    <property type="match status" value="1"/>
</dbReference>
<keyword evidence="11" id="KW-1185">Reference proteome</keyword>
<evidence type="ECO:0000256" key="5">
    <source>
        <dbReference type="ARBA" id="ARBA00022490"/>
    </source>
</evidence>
<sequence length="565" mass="63041">MAGELVTLQLGHYANFVASHWWNLQEEYLCNGSQVLKHAEINSNVLFREGLTVHGQPKYTPRVVLLDLKGSLGSLKQEEEHQRTQSAQLCKTWEGPLTTHCTEAAEKNEYLRDLKKHKENSIRREVLRPRAANDTRSWSSMESKVYWLEDSVTVWSDFQRVPLHPRSISILKQYSHEGESDRLATFDLGFQLLSHPDVAEDFEDRLHFFVEECDHLQGFQLLCDWEDGFSGLACRAVEILHDDYDAKGVLTWGLLPGPSQTKVPGRNFNHVLNSALAIAHLAESSSLLCPLSVCPSFKCQPSPPLNFPHIQYQADMKYHSSAILASALETSTLPYRLHSSPASLSQYAESLNYCGRKVAVTRLSFPFSLARGWCLPDALTKHDPETSWQYLCPSGYEQNERCFTQAVSLRGVSAHQSRGFVPPGKEPMSRLHTCESGESVLSLYLQTRYPNTPNSVLLAETPIHVKTPFPNIFSSSIDPNGYLGEEKRSAATAVRQVSALTAVQSAAGLHSSLQELCAEATRFASSMATGIEQEDLSNALHSLCSLADNYKFGFGESDLDESDSD</sequence>
<evidence type="ECO:0000259" key="9">
    <source>
        <dbReference type="Pfam" id="PF14881"/>
    </source>
</evidence>
<evidence type="ECO:0000259" key="8">
    <source>
        <dbReference type="Pfam" id="PF10644"/>
    </source>
</evidence>
<dbReference type="AlphaFoldDB" id="A0A8C4Q6V4"/>
<dbReference type="GO" id="GO:0007005">
    <property type="term" value="P:mitochondrion organization"/>
    <property type="evidence" value="ECO:0007669"/>
    <property type="project" value="InterPro"/>
</dbReference>
<dbReference type="PANTHER" id="PTHR13391:SF0">
    <property type="entry name" value="PROTEIN MISATO HOMOLOG 1"/>
    <property type="match status" value="1"/>
</dbReference>
<evidence type="ECO:0000313" key="11">
    <source>
        <dbReference type="Proteomes" id="UP000694388"/>
    </source>
</evidence>
<keyword evidence="5" id="KW-0963">Cytoplasm</keyword>
<protein>
    <recommendedName>
        <fullName evidence="4">Protein misato homolog 1</fullName>
    </recommendedName>
</protein>
<dbReference type="Ensembl" id="ENSEBUT00000011216.1">
    <property type="protein sequence ID" value="ENSEBUP00000010665.1"/>
    <property type="gene ID" value="ENSEBUG00000006863.1"/>
</dbReference>
<dbReference type="InterPro" id="IPR029209">
    <property type="entry name" value="DML1/Misato_tubulin"/>
</dbReference>
<feature type="domain" description="Misato Segment II tubulin-like" evidence="8">
    <location>
        <begin position="4"/>
        <end position="116"/>
    </location>
</feature>
<organism evidence="10 11">
    <name type="scientific">Eptatretus burgeri</name>
    <name type="common">Inshore hagfish</name>
    <dbReference type="NCBI Taxonomy" id="7764"/>
    <lineage>
        <taxon>Eukaryota</taxon>
        <taxon>Metazoa</taxon>
        <taxon>Chordata</taxon>
        <taxon>Craniata</taxon>
        <taxon>Vertebrata</taxon>
        <taxon>Cyclostomata</taxon>
        <taxon>Myxini</taxon>
        <taxon>Myxiniformes</taxon>
        <taxon>Myxinidae</taxon>
        <taxon>Eptatretinae</taxon>
        <taxon>Eptatretus</taxon>
    </lineage>
</organism>
<comment type="subcellular location">
    <subcellularLocation>
        <location evidence="2">Cytoplasm</location>
    </subcellularLocation>
    <subcellularLocation>
        <location evidence="1">Mitochondrion</location>
    </subcellularLocation>
</comment>
<reference evidence="10" key="1">
    <citation type="submission" date="2025-08" db="UniProtKB">
        <authorList>
            <consortium name="Ensembl"/>
        </authorList>
    </citation>
    <scope>IDENTIFICATION</scope>
</reference>
<dbReference type="CDD" id="cd06060">
    <property type="entry name" value="misato"/>
    <property type="match status" value="1"/>
</dbReference>
<proteinExistence type="inferred from homology"/>
<evidence type="ECO:0000256" key="1">
    <source>
        <dbReference type="ARBA" id="ARBA00004173"/>
    </source>
</evidence>
<evidence type="ECO:0000256" key="7">
    <source>
        <dbReference type="ARBA" id="ARBA00045225"/>
    </source>
</evidence>
<dbReference type="GO" id="GO:0005739">
    <property type="term" value="C:mitochondrion"/>
    <property type="evidence" value="ECO:0007669"/>
    <property type="project" value="UniProtKB-SubCell"/>
</dbReference>
<dbReference type="Pfam" id="PF10644">
    <property type="entry name" value="Misat_Tub_SegII"/>
    <property type="match status" value="1"/>
</dbReference>